<dbReference type="Pfam" id="PF09851">
    <property type="entry name" value="SHOCT"/>
    <property type="match status" value="1"/>
</dbReference>
<evidence type="ECO:0000259" key="2">
    <source>
        <dbReference type="Pfam" id="PF09851"/>
    </source>
</evidence>
<reference evidence="3" key="1">
    <citation type="submission" date="2022-10" db="EMBL/GenBank/DDBJ databases">
        <title>Whole-Genome Sequencing of Brachybacterium huguangmaarense BRM-3, Isolated from Betula schmidtii.</title>
        <authorList>
            <person name="Haam D."/>
        </authorList>
    </citation>
    <scope>NUCLEOTIDE SEQUENCE</scope>
    <source>
        <strain evidence="3">BRM-3</strain>
    </source>
</reference>
<gene>
    <name evidence="3" type="ORF">BRM3_12185</name>
</gene>
<protein>
    <submittedName>
        <fullName evidence="3">SHOCT domain-containing protein</fullName>
    </submittedName>
</protein>
<dbReference type="RefSeq" id="WP_263593571.1">
    <property type="nucleotide sequence ID" value="NZ_CP107020.1"/>
</dbReference>
<evidence type="ECO:0000256" key="1">
    <source>
        <dbReference type="SAM" id="MobiDB-lite"/>
    </source>
</evidence>
<feature type="domain" description="SHOCT" evidence="2">
    <location>
        <begin position="57"/>
        <end position="82"/>
    </location>
</feature>
<evidence type="ECO:0000313" key="3">
    <source>
        <dbReference type="EMBL" id="UYG16358.1"/>
    </source>
</evidence>
<keyword evidence="4" id="KW-1185">Reference proteome</keyword>
<dbReference type="Proteomes" id="UP001164305">
    <property type="component" value="Chromosome"/>
</dbReference>
<sequence length="85" mass="9350">MGAVKPWHMLVLLLLLLVIIAVVVVIVVIATAAARRAQPLATTPQPAGPVPPREPTPREILDRRLAAGEIDTDEYERLRSRLEKP</sequence>
<organism evidence="3 4">
    <name type="scientific">Brachybacterium huguangmaarense</name>
    <dbReference type="NCBI Taxonomy" id="1652028"/>
    <lineage>
        <taxon>Bacteria</taxon>
        <taxon>Bacillati</taxon>
        <taxon>Actinomycetota</taxon>
        <taxon>Actinomycetes</taxon>
        <taxon>Micrococcales</taxon>
        <taxon>Dermabacteraceae</taxon>
        <taxon>Brachybacterium</taxon>
    </lineage>
</organism>
<evidence type="ECO:0000313" key="4">
    <source>
        <dbReference type="Proteomes" id="UP001164305"/>
    </source>
</evidence>
<proteinExistence type="predicted"/>
<dbReference type="InterPro" id="IPR018649">
    <property type="entry name" value="SHOCT"/>
</dbReference>
<name>A0ABY6FZJ2_9MICO</name>
<dbReference type="EMBL" id="CP107020">
    <property type="protein sequence ID" value="UYG16358.1"/>
    <property type="molecule type" value="Genomic_DNA"/>
</dbReference>
<feature type="region of interest" description="Disordered" evidence="1">
    <location>
        <begin position="38"/>
        <end position="58"/>
    </location>
</feature>
<accession>A0ABY6FZJ2</accession>